<accession>A0A1M7PAZ7</accession>
<dbReference type="STRING" id="178356.SAMN05216269_11550"/>
<proteinExistence type="predicted"/>
<feature type="transmembrane region" description="Helical" evidence="1">
    <location>
        <begin position="16"/>
        <end position="36"/>
    </location>
</feature>
<dbReference type="OrthoDB" id="1453786at2"/>
<gene>
    <name evidence="3" type="ORF">SAMN05216269_11550</name>
</gene>
<reference evidence="4" key="1">
    <citation type="submission" date="2016-11" db="EMBL/GenBank/DDBJ databases">
        <authorList>
            <person name="Varghese N."/>
            <person name="Submissions S."/>
        </authorList>
    </citation>
    <scope>NUCLEOTIDE SEQUENCE [LARGE SCALE GENOMIC DNA]</scope>
    <source>
        <strain evidence="4">CGMCC 1.2749</strain>
    </source>
</reference>
<keyword evidence="1" id="KW-0812">Transmembrane</keyword>
<dbReference type="InterPro" id="IPR022187">
    <property type="entry name" value="Conjug_transposon_TraM"/>
</dbReference>
<feature type="domain" description="Conjugative transposon TraM C-terminal" evidence="2">
    <location>
        <begin position="280"/>
        <end position="424"/>
    </location>
</feature>
<evidence type="ECO:0000313" key="3">
    <source>
        <dbReference type="EMBL" id="SHN13981.1"/>
    </source>
</evidence>
<evidence type="ECO:0000259" key="2">
    <source>
        <dbReference type="Pfam" id="PF12508"/>
    </source>
</evidence>
<keyword evidence="1" id="KW-0472">Membrane</keyword>
<organism evidence="3 4">
    <name type="scientific">Flavobacterium xinjiangense</name>
    <dbReference type="NCBI Taxonomy" id="178356"/>
    <lineage>
        <taxon>Bacteria</taxon>
        <taxon>Pseudomonadati</taxon>
        <taxon>Bacteroidota</taxon>
        <taxon>Flavobacteriia</taxon>
        <taxon>Flavobacteriales</taxon>
        <taxon>Flavobacteriaceae</taxon>
        <taxon>Flavobacterium</taxon>
    </lineage>
</organism>
<keyword evidence="4" id="KW-1185">Reference proteome</keyword>
<sequence length="434" mass="47635">MEEKKKSPKMLRQRKILLVMPLVVLPFITILFWVLGGGKMDAANTSVAEEKGFNIKLPDANLKEGPNLDKMHYYDQAALDSIKLEELIKKDPNYLTPSFQEDSIETGAVSTFRTPSGKGTKGLNALMYRDPNEVKVHQKLEALQRVINAPIAPAPSRNSKNFGSRNANALQSEEVDKMEEMMTSMNTQSNEPDPELKQLSGMLESILDIQHPDRVQEKLRKVSESKRGQVFSISTSAAEDNISSLQTASSNGAVSGTKLKGNTFYTLDDPAIADYVQNAITAVMHETQTIVNGSTIKLRLSDAIFINGVEIPKNNFLFGTASLQGERLQIKINSIRYQNSLFPVDLTVYDLDGLIGIYMPGAINLEVAKASADRAVQTLGVASLDNSWGAQAAGVGIEAAKTLFSKKAKLIKVVVKAGYEVLLRDENQKQKDSN</sequence>
<evidence type="ECO:0000256" key="1">
    <source>
        <dbReference type="SAM" id="Phobius"/>
    </source>
</evidence>
<dbReference type="Pfam" id="PF12508">
    <property type="entry name" value="Transposon_TraM"/>
    <property type="match status" value="1"/>
</dbReference>
<evidence type="ECO:0000313" key="4">
    <source>
        <dbReference type="Proteomes" id="UP000184092"/>
    </source>
</evidence>
<dbReference type="InterPro" id="IPR055407">
    <property type="entry name" value="TraM_C"/>
</dbReference>
<dbReference type="Proteomes" id="UP000184092">
    <property type="component" value="Unassembled WGS sequence"/>
</dbReference>
<dbReference type="AlphaFoldDB" id="A0A1M7PAZ7"/>
<dbReference type="EMBL" id="FRCL01000015">
    <property type="protein sequence ID" value="SHN13981.1"/>
    <property type="molecule type" value="Genomic_DNA"/>
</dbReference>
<dbReference type="NCBIfam" id="TIGR03779">
    <property type="entry name" value="Bac_Flav_CT_M"/>
    <property type="match status" value="1"/>
</dbReference>
<name>A0A1M7PAZ7_9FLAO</name>
<dbReference type="RefSeq" id="WP_073210849.1">
    <property type="nucleotide sequence ID" value="NZ_FRCL01000015.1"/>
</dbReference>
<protein>
    <submittedName>
        <fullName evidence="3">Bacteroides conjugative transposon TraM protein</fullName>
    </submittedName>
</protein>
<keyword evidence="1" id="KW-1133">Transmembrane helix</keyword>